<name>A0A6J4MLL0_9BACT</name>
<feature type="compositionally biased region" description="Basic and acidic residues" evidence="1">
    <location>
        <begin position="189"/>
        <end position="202"/>
    </location>
</feature>
<dbReference type="EMBL" id="CADCTW010000210">
    <property type="protein sequence ID" value="CAA9362908.1"/>
    <property type="molecule type" value="Genomic_DNA"/>
</dbReference>
<reference evidence="2" key="1">
    <citation type="submission" date="2020-02" db="EMBL/GenBank/DDBJ databases">
        <authorList>
            <person name="Meier V. D."/>
        </authorList>
    </citation>
    <scope>NUCLEOTIDE SEQUENCE</scope>
    <source>
        <strain evidence="2">AVDCRST_MAG68</strain>
    </source>
</reference>
<accession>A0A6J4MLL0</accession>
<feature type="compositionally biased region" description="Low complexity" evidence="1">
    <location>
        <begin position="37"/>
        <end position="47"/>
    </location>
</feature>
<evidence type="ECO:0000256" key="1">
    <source>
        <dbReference type="SAM" id="MobiDB-lite"/>
    </source>
</evidence>
<sequence>GYRGRGQPGPRRHARLPPGGPSRLRAAAQGRRGRAGRPGARVQRPGGLVPPGPDHGAGRRRRRAGGVRMVGPAGLGGAPGGRLVRRRAARRHPRRPVGPHDRPEPPLRLPGGARRASRAGRGRHDPLRFVARRARAAGPQRRVRGLQVRPPHAGRGHRRGVPGAPLLRRAPGHPRHPGQPRRHARRRPLRLDLDGSGRRADRGPLLQRRARAQRKRHLPVL</sequence>
<gene>
    <name evidence="2" type="ORF">AVDCRST_MAG68-4602</name>
</gene>
<feature type="compositionally biased region" description="Basic residues" evidence="1">
    <location>
        <begin position="83"/>
        <end position="97"/>
    </location>
</feature>
<feature type="compositionally biased region" description="Basic residues" evidence="1">
    <location>
        <begin position="170"/>
        <end position="188"/>
    </location>
</feature>
<feature type="region of interest" description="Disordered" evidence="1">
    <location>
        <begin position="1"/>
        <end position="221"/>
    </location>
</feature>
<feature type="non-terminal residue" evidence="2">
    <location>
        <position position="221"/>
    </location>
</feature>
<evidence type="ECO:0000313" key="2">
    <source>
        <dbReference type="EMBL" id="CAA9362908.1"/>
    </source>
</evidence>
<feature type="non-terminal residue" evidence="2">
    <location>
        <position position="1"/>
    </location>
</feature>
<protein>
    <submittedName>
        <fullName evidence="2">Uncharacterized protein</fullName>
    </submittedName>
</protein>
<proteinExistence type="predicted"/>
<dbReference type="AlphaFoldDB" id="A0A6J4MLL0"/>
<feature type="compositionally biased region" description="Basic residues" evidence="1">
    <location>
        <begin position="208"/>
        <end position="221"/>
    </location>
</feature>
<organism evidence="2">
    <name type="scientific">uncultured Gemmatimonadota bacterium</name>
    <dbReference type="NCBI Taxonomy" id="203437"/>
    <lineage>
        <taxon>Bacteria</taxon>
        <taxon>Pseudomonadati</taxon>
        <taxon>Gemmatimonadota</taxon>
        <taxon>environmental samples</taxon>
    </lineage>
</organism>